<evidence type="ECO:0000256" key="1">
    <source>
        <dbReference type="SAM" id="Phobius"/>
    </source>
</evidence>
<dbReference type="InterPro" id="IPR049458">
    <property type="entry name" value="EpsG-like"/>
</dbReference>
<reference evidence="2 3" key="1">
    <citation type="submission" date="2024-01" db="EMBL/GenBank/DDBJ databases">
        <title>Sphingobacterium tenebrionis sp. nov., a novel endophyte isolated from tenebrio molitor intestines.</title>
        <authorList>
            <person name="Zhang C."/>
        </authorList>
    </citation>
    <scope>NUCLEOTIDE SEQUENCE [LARGE SCALE GENOMIC DNA]</scope>
    <source>
        <strain evidence="2 3">PU5-4</strain>
    </source>
</reference>
<gene>
    <name evidence="2" type="ORF">VJ786_02090</name>
</gene>
<feature type="transmembrane region" description="Helical" evidence="1">
    <location>
        <begin position="7"/>
        <end position="25"/>
    </location>
</feature>
<dbReference type="EMBL" id="JAYLLN010000003">
    <property type="protein sequence ID" value="MEI5983686.1"/>
    <property type="molecule type" value="Genomic_DNA"/>
</dbReference>
<feature type="transmembrane region" description="Helical" evidence="1">
    <location>
        <begin position="127"/>
        <end position="146"/>
    </location>
</feature>
<name>A0ABU8I1T0_9SPHI</name>
<organism evidence="2 3">
    <name type="scientific">Sphingobacterium tenebrionis</name>
    <dbReference type="NCBI Taxonomy" id="3111775"/>
    <lineage>
        <taxon>Bacteria</taxon>
        <taxon>Pseudomonadati</taxon>
        <taxon>Bacteroidota</taxon>
        <taxon>Sphingobacteriia</taxon>
        <taxon>Sphingobacteriales</taxon>
        <taxon>Sphingobacteriaceae</taxon>
        <taxon>Sphingobacterium</taxon>
    </lineage>
</organism>
<keyword evidence="1" id="KW-0812">Transmembrane</keyword>
<keyword evidence="3" id="KW-1185">Reference proteome</keyword>
<dbReference type="Pfam" id="PF14897">
    <property type="entry name" value="EpsG"/>
    <property type="match status" value="1"/>
</dbReference>
<proteinExistence type="predicted"/>
<feature type="transmembrane region" description="Helical" evidence="1">
    <location>
        <begin position="338"/>
        <end position="357"/>
    </location>
</feature>
<dbReference type="Proteomes" id="UP001363035">
    <property type="component" value="Unassembled WGS sequence"/>
</dbReference>
<evidence type="ECO:0000313" key="2">
    <source>
        <dbReference type="EMBL" id="MEI5983686.1"/>
    </source>
</evidence>
<evidence type="ECO:0000313" key="3">
    <source>
        <dbReference type="Proteomes" id="UP001363035"/>
    </source>
</evidence>
<feature type="transmembrane region" description="Helical" evidence="1">
    <location>
        <begin position="290"/>
        <end position="308"/>
    </location>
</feature>
<dbReference type="RefSeq" id="WP_336557133.1">
    <property type="nucleotide sequence ID" value="NZ_JAYLLN010000003.1"/>
</dbReference>
<feature type="transmembrane region" description="Helical" evidence="1">
    <location>
        <begin position="153"/>
        <end position="173"/>
    </location>
</feature>
<feature type="transmembrane region" description="Helical" evidence="1">
    <location>
        <begin position="37"/>
        <end position="55"/>
    </location>
</feature>
<feature type="transmembrane region" description="Helical" evidence="1">
    <location>
        <begin position="255"/>
        <end position="278"/>
    </location>
</feature>
<accession>A0ABU8I1T0</accession>
<keyword evidence="1" id="KW-1133">Transmembrane helix</keyword>
<protein>
    <submittedName>
        <fullName evidence="2">EpsG family protein</fullName>
    </submittedName>
</protein>
<keyword evidence="1" id="KW-0472">Membrane</keyword>
<comment type="caution">
    <text evidence="2">The sequence shown here is derived from an EMBL/GenBank/DDBJ whole genome shotgun (WGS) entry which is preliminary data.</text>
</comment>
<sequence length="358" mass="42066">MEQFDLIYNLIYSALCIIILIAASSTDFKGTQFSYSTGKRTILIFLTIYLLLFGLRDIEVGTDTKSYVLMWDIHKGFTLDKEFFTSALISILKYFGFGYGVFLFSYTLFLVIPLYFSIIYISKRFDVNPLFILFVFTSLFFFKSIGINIIRQGVSLALILVFICQFNFNKWYALSLKTIIIGALAFIIHNTAVISLLAIFVVSVLKNLNFRYYILIYFLSIVLSRLEFGIHQILPNIKDFDERRVESYVENLGDIFVVGFKPQFVVFNTVFLFIFLFIRKKIGKIPQYEFIFKYYLLISVLFFFSFQMSYSDRWGIMSWIVIPFLIAPIYSKLINIRTIKTSMSFFFIIVYIFFSFYS</sequence>
<feature type="transmembrane region" description="Helical" evidence="1">
    <location>
        <begin position="314"/>
        <end position="331"/>
    </location>
</feature>
<feature type="transmembrane region" description="Helical" evidence="1">
    <location>
        <begin position="97"/>
        <end position="121"/>
    </location>
</feature>
<feature type="transmembrane region" description="Helical" evidence="1">
    <location>
        <begin position="212"/>
        <end position="235"/>
    </location>
</feature>
<feature type="transmembrane region" description="Helical" evidence="1">
    <location>
        <begin position="179"/>
        <end position="205"/>
    </location>
</feature>